<reference evidence="1" key="1">
    <citation type="submission" date="2018-05" db="EMBL/GenBank/DDBJ databases">
        <authorList>
            <person name="Lanie J.A."/>
            <person name="Ng W.-L."/>
            <person name="Kazmierczak K.M."/>
            <person name="Andrzejewski T.M."/>
            <person name="Davidsen T.M."/>
            <person name="Wayne K.J."/>
            <person name="Tettelin H."/>
            <person name="Glass J.I."/>
            <person name="Rusch D."/>
            <person name="Podicherti R."/>
            <person name="Tsui H.-C.T."/>
            <person name="Winkler M.E."/>
        </authorList>
    </citation>
    <scope>NUCLEOTIDE SEQUENCE</scope>
</reference>
<gene>
    <name evidence="1" type="ORF">METZ01_LOCUS365410</name>
</gene>
<organism evidence="1">
    <name type="scientific">marine metagenome</name>
    <dbReference type="NCBI Taxonomy" id="408172"/>
    <lineage>
        <taxon>unclassified sequences</taxon>
        <taxon>metagenomes</taxon>
        <taxon>ecological metagenomes</taxon>
    </lineage>
</organism>
<proteinExistence type="predicted"/>
<dbReference type="EMBL" id="UINC01131075">
    <property type="protein sequence ID" value="SVD12556.1"/>
    <property type="molecule type" value="Genomic_DNA"/>
</dbReference>
<protein>
    <submittedName>
        <fullName evidence="1">Uncharacterized protein</fullName>
    </submittedName>
</protein>
<name>A0A382SRT4_9ZZZZ</name>
<sequence length="96" mass="9885">MATQAKFYTDLGFQSATDSQVDGNLTVSGNLTVNGTTVTVASTVTSIGDSMMELANANTSTDTIDIGFYGNYNDGLGGESGASEYTGLFRDASDST</sequence>
<evidence type="ECO:0000313" key="1">
    <source>
        <dbReference type="EMBL" id="SVD12556.1"/>
    </source>
</evidence>
<accession>A0A382SRT4</accession>
<dbReference type="AlphaFoldDB" id="A0A382SRT4"/>
<feature type="non-terminal residue" evidence="1">
    <location>
        <position position="96"/>
    </location>
</feature>